<evidence type="ECO:0000313" key="1">
    <source>
        <dbReference type="EnsemblMetazoa" id="GAUT019210-PA"/>
    </source>
</evidence>
<accession>A0A1A9UXT0</accession>
<dbReference type="VEuPathDB" id="VectorBase:GAUT019210"/>
<dbReference type="Proteomes" id="UP000078200">
    <property type="component" value="Unassembled WGS sequence"/>
</dbReference>
<dbReference type="AlphaFoldDB" id="A0A1A9UXT0"/>
<protein>
    <submittedName>
        <fullName evidence="1">Uncharacterized protein</fullName>
    </submittedName>
</protein>
<name>A0A1A9UXT0_GLOAU</name>
<keyword evidence="2" id="KW-1185">Reference proteome</keyword>
<dbReference type="EnsemblMetazoa" id="GAUT019210-RA">
    <property type="protein sequence ID" value="GAUT019210-PA"/>
    <property type="gene ID" value="GAUT019210"/>
</dbReference>
<sequence length="386" mass="42585">MIQFDGIFGTAYLQLSATLASVQAGLLAHHHTDEIADHGHYVDHGVHHGVDVHHANGVHIGHSSAIVIDGDHVSEHHPVYHHDGNQVAAVDVVQTDVGGAGAGGVDVALAGTSAARVIHHEPIHQVESVHHVTRVVHHEPHHFLHYTNPVVDHHVVHQNHHVDEHHHAADLHHTELHHGDLLHRGVVQHTAAPAALHHHHHGYAYHNNAALVHHAPVAVHHHRNAAVVHRVYPAHPTHADILTFAKHQLHGKYGKYRFSNNVHYHYCRCCRCWFSFVLPAQEQAAQKSIKLQKNGEISMRALNGKLSSVRTTSLRSDLNFNYKTFGNVLEPILIYFVAAFDELLISSINVGGKTVAIKKQTTTGCSMVMCSSSSTTISQPTQFIKL</sequence>
<proteinExistence type="predicted"/>
<evidence type="ECO:0000313" key="2">
    <source>
        <dbReference type="Proteomes" id="UP000078200"/>
    </source>
</evidence>
<organism evidence="1 2">
    <name type="scientific">Glossina austeni</name>
    <name type="common">Savannah tsetse fly</name>
    <dbReference type="NCBI Taxonomy" id="7395"/>
    <lineage>
        <taxon>Eukaryota</taxon>
        <taxon>Metazoa</taxon>
        <taxon>Ecdysozoa</taxon>
        <taxon>Arthropoda</taxon>
        <taxon>Hexapoda</taxon>
        <taxon>Insecta</taxon>
        <taxon>Pterygota</taxon>
        <taxon>Neoptera</taxon>
        <taxon>Endopterygota</taxon>
        <taxon>Diptera</taxon>
        <taxon>Brachycera</taxon>
        <taxon>Muscomorpha</taxon>
        <taxon>Hippoboscoidea</taxon>
        <taxon>Glossinidae</taxon>
        <taxon>Glossina</taxon>
    </lineage>
</organism>
<reference evidence="1" key="1">
    <citation type="submission" date="2020-05" db="UniProtKB">
        <authorList>
            <consortium name="EnsemblMetazoa"/>
        </authorList>
    </citation>
    <scope>IDENTIFICATION</scope>
    <source>
        <strain evidence="1">TTRI</strain>
    </source>
</reference>